<name>A7INV6_XANP2</name>
<dbReference type="STRING" id="78245.Xaut_4481"/>
<keyword evidence="2" id="KW-1185">Reference proteome</keyword>
<dbReference type="KEGG" id="xau:Xaut_4481"/>
<dbReference type="AlphaFoldDB" id="A7INV6"/>
<dbReference type="Pfam" id="PF10076">
    <property type="entry name" value="Phage_Mu_Gp48"/>
    <property type="match status" value="1"/>
</dbReference>
<dbReference type="EMBL" id="CP000781">
    <property type="protein sequence ID" value="ABS69702.1"/>
    <property type="molecule type" value="Genomic_DNA"/>
</dbReference>
<dbReference type="eggNOG" id="COG3778">
    <property type="taxonomic scope" value="Bacteria"/>
</dbReference>
<gene>
    <name evidence="1" type="ordered locus">Xaut_4481</name>
</gene>
<dbReference type="HOGENOM" id="CLU_1382672_0_0_5"/>
<dbReference type="InterPro" id="IPR018755">
    <property type="entry name" value="Phage_Mu_Gp48"/>
</dbReference>
<proteinExistence type="predicted"/>
<evidence type="ECO:0000313" key="1">
    <source>
        <dbReference type="EMBL" id="ABS69702.1"/>
    </source>
</evidence>
<dbReference type="OrthoDB" id="6592844at2"/>
<evidence type="ECO:0000313" key="2">
    <source>
        <dbReference type="Proteomes" id="UP000002417"/>
    </source>
</evidence>
<sequence>MSRSAETIQREGLSLYWPSDVIAPVPGGVIAAVVEAFAGLLADVEATAEAMVDEFDPRTAVLCLPDFERVLGADPCGRDVSTMNLPARQQFAHQRWTARGGQSIPYFVGLAAKRGVAITIEEVHLSEVDAVEVDFELVEPPEQFIWTVQIPLGSWTDFIVDESGADELLYDFTLADIECDIMRAAPAHTRVVFTYLPGEEG</sequence>
<dbReference type="PhylomeDB" id="A7INV6"/>
<protein>
    <submittedName>
        <fullName evidence="1">Tail protein, putative</fullName>
    </submittedName>
</protein>
<accession>A7INV6</accession>
<dbReference type="Proteomes" id="UP000002417">
    <property type="component" value="Chromosome"/>
</dbReference>
<organism evidence="1 2">
    <name type="scientific">Xanthobacter autotrophicus (strain ATCC BAA-1158 / Py2)</name>
    <dbReference type="NCBI Taxonomy" id="78245"/>
    <lineage>
        <taxon>Bacteria</taxon>
        <taxon>Pseudomonadati</taxon>
        <taxon>Pseudomonadota</taxon>
        <taxon>Alphaproteobacteria</taxon>
        <taxon>Hyphomicrobiales</taxon>
        <taxon>Xanthobacteraceae</taxon>
        <taxon>Xanthobacter</taxon>
    </lineage>
</organism>
<reference evidence="1 2" key="1">
    <citation type="submission" date="2007-07" db="EMBL/GenBank/DDBJ databases">
        <title>Complete sequence of chromosome of Xanthobacter autotrophicus Py2.</title>
        <authorList>
            <consortium name="US DOE Joint Genome Institute"/>
            <person name="Copeland A."/>
            <person name="Lucas S."/>
            <person name="Lapidus A."/>
            <person name="Barry K."/>
            <person name="Glavina del Rio T."/>
            <person name="Hammon N."/>
            <person name="Israni S."/>
            <person name="Dalin E."/>
            <person name="Tice H."/>
            <person name="Pitluck S."/>
            <person name="Sims D."/>
            <person name="Brettin T."/>
            <person name="Bruce D."/>
            <person name="Detter J.C."/>
            <person name="Han C."/>
            <person name="Tapia R."/>
            <person name="Brainard J."/>
            <person name="Schmutz J."/>
            <person name="Larimer F."/>
            <person name="Land M."/>
            <person name="Hauser L."/>
            <person name="Kyrpides N."/>
            <person name="Kim E."/>
            <person name="Ensigns S.A."/>
            <person name="Richardson P."/>
        </authorList>
    </citation>
    <scope>NUCLEOTIDE SEQUENCE [LARGE SCALE GENOMIC DNA]</scope>
    <source>
        <strain evidence="2">ATCC BAA-1158 / Py2</strain>
    </source>
</reference>